<evidence type="ECO:0000313" key="6">
    <source>
        <dbReference type="Proteomes" id="UP000886520"/>
    </source>
</evidence>
<dbReference type="Proteomes" id="UP000886520">
    <property type="component" value="Chromosome 23"/>
</dbReference>
<dbReference type="OrthoDB" id="1930512at2759"/>
<dbReference type="Gene3D" id="2.20.70.10">
    <property type="match status" value="1"/>
</dbReference>
<protein>
    <recommendedName>
        <fullName evidence="4">WW domain-containing protein</fullName>
    </recommendedName>
</protein>
<dbReference type="InterPro" id="IPR001202">
    <property type="entry name" value="WW_dom"/>
</dbReference>
<dbReference type="EMBL" id="JABFUD020000023">
    <property type="protein sequence ID" value="KAI5061435.1"/>
    <property type="molecule type" value="Genomic_DNA"/>
</dbReference>
<accession>A0A9D4Z527</accession>
<dbReference type="InterPro" id="IPR051105">
    <property type="entry name" value="WWC/KIBRA_Hippo_Reg"/>
</dbReference>
<gene>
    <name evidence="5" type="ORF">GOP47_0023940</name>
</gene>
<dbReference type="SUPFAM" id="SSF51045">
    <property type="entry name" value="WW domain"/>
    <property type="match status" value="1"/>
</dbReference>
<evidence type="ECO:0000259" key="4">
    <source>
        <dbReference type="PROSITE" id="PS50020"/>
    </source>
</evidence>
<organism evidence="5 6">
    <name type="scientific">Adiantum capillus-veneris</name>
    <name type="common">Maidenhair fern</name>
    <dbReference type="NCBI Taxonomy" id="13818"/>
    <lineage>
        <taxon>Eukaryota</taxon>
        <taxon>Viridiplantae</taxon>
        <taxon>Streptophyta</taxon>
        <taxon>Embryophyta</taxon>
        <taxon>Tracheophyta</taxon>
        <taxon>Polypodiopsida</taxon>
        <taxon>Polypodiidae</taxon>
        <taxon>Polypodiales</taxon>
        <taxon>Pteridineae</taxon>
        <taxon>Pteridaceae</taxon>
        <taxon>Vittarioideae</taxon>
        <taxon>Adiantum</taxon>
    </lineage>
</organism>
<keyword evidence="6" id="KW-1185">Reference proteome</keyword>
<name>A0A9D4Z527_ADICA</name>
<dbReference type="GO" id="GO:0005737">
    <property type="term" value="C:cytoplasm"/>
    <property type="evidence" value="ECO:0007669"/>
    <property type="project" value="UniProtKB-SubCell"/>
</dbReference>
<dbReference type="PANTHER" id="PTHR14791:SF29">
    <property type="entry name" value="PROTEIN KIBRA"/>
    <property type="match status" value="1"/>
</dbReference>
<comment type="subcellular location">
    <subcellularLocation>
        <location evidence="1">Cytoplasm</location>
    </subcellularLocation>
</comment>
<sequence>MEGRWSSEALQAMETHLGLLRKANGPCETTGRPLETSYEADTGPILDLNSNVPLPYGWEQFLDLQTGQVYYVDWKNCRRSYIDPRNFPPNRPHDDCDNSEMSECMSDAEDGCVSSIHNIKSVHTNKFLTIPMLQEDWDLMETRGWMVLDCDNHSELTSEMKPTSPLNIISSPNGMKRTLSYSLYECESSSSAKIDSGTGER</sequence>
<dbReference type="InterPro" id="IPR036020">
    <property type="entry name" value="WW_dom_sf"/>
</dbReference>
<dbReference type="AlphaFoldDB" id="A0A9D4Z527"/>
<proteinExistence type="predicted"/>
<evidence type="ECO:0000256" key="2">
    <source>
        <dbReference type="ARBA" id="ARBA00022490"/>
    </source>
</evidence>
<evidence type="ECO:0000313" key="5">
    <source>
        <dbReference type="EMBL" id="KAI5061435.1"/>
    </source>
</evidence>
<keyword evidence="2" id="KW-0963">Cytoplasm</keyword>
<reference evidence="5" key="1">
    <citation type="submission" date="2021-01" db="EMBL/GenBank/DDBJ databases">
        <title>Adiantum capillus-veneris genome.</title>
        <authorList>
            <person name="Fang Y."/>
            <person name="Liao Q."/>
        </authorList>
    </citation>
    <scope>NUCLEOTIDE SEQUENCE</scope>
    <source>
        <strain evidence="5">H3</strain>
        <tissue evidence="5">Leaf</tissue>
    </source>
</reference>
<keyword evidence="3" id="KW-0597">Phosphoprotein</keyword>
<dbReference type="PROSITE" id="PS50020">
    <property type="entry name" value="WW_DOMAIN_2"/>
    <property type="match status" value="1"/>
</dbReference>
<comment type="caution">
    <text evidence="5">The sequence shown here is derived from an EMBL/GenBank/DDBJ whole genome shotgun (WGS) entry which is preliminary data.</text>
</comment>
<feature type="domain" description="WW" evidence="4">
    <location>
        <begin position="52"/>
        <end position="86"/>
    </location>
</feature>
<evidence type="ECO:0000256" key="1">
    <source>
        <dbReference type="ARBA" id="ARBA00004496"/>
    </source>
</evidence>
<evidence type="ECO:0000256" key="3">
    <source>
        <dbReference type="ARBA" id="ARBA00022553"/>
    </source>
</evidence>
<dbReference type="PANTHER" id="PTHR14791">
    <property type="entry name" value="BOMB/KIRA PROTEINS"/>
    <property type="match status" value="1"/>
</dbReference>